<dbReference type="EMBL" id="SSOD01000002">
    <property type="protein sequence ID" value="THF64163.1"/>
    <property type="molecule type" value="Genomic_DNA"/>
</dbReference>
<dbReference type="InterPro" id="IPR051472">
    <property type="entry name" value="T3SS_Stator/FliH"/>
</dbReference>
<keyword evidence="13" id="KW-1185">Reference proteome</keyword>
<comment type="caution">
    <text evidence="12">The sequence shown here is derived from an EMBL/GenBank/DDBJ whole genome shotgun (WGS) entry which is preliminary data.</text>
</comment>
<feature type="domain" description="Flagellar assembly protein FliH/Type III secretion system HrpE" evidence="11">
    <location>
        <begin position="114"/>
        <end position="238"/>
    </location>
</feature>
<evidence type="ECO:0000256" key="1">
    <source>
        <dbReference type="ARBA" id="ARBA00003041"/>
    </source>
</evidence>
<evidence type="ECO:0000256" key="2">
    <source>
        <dbReference type="ARBA" id="ARBA00004496"/>
    </source>
</evidence>
<feature type="compositionally biased region" description="Basic and acidic residues" evidence="10">
    <location>
        <begin position="13"/>
        <end position="25"/>
    </location>
</feature>
<dbReference type="InterPro" id="IPR000563">
    <property type="entry name" value="Flag_FliH"/>
</dbReference>
<dbReference type="Proteomes" id="UP000307956">
    <property type="component" value="Unassembled WGS sequence"/>
</dbReference>
<evidence type="ECO:0000256" key="6">
    <source>
        <dbReference type="ARBA" id="ARBA00022490"/>
    </source>
</evidence>
<evidence type="ECO:0000313" key="12">
    <source>
        <dbReference type="EMBL" id="THF64163.1"/>
    </source>
</evidence>
<evidence type="ECO:0000256" key="8">
    <source>
        <dbReference type="ARBA" id="ARBA00022927"/>
    </source>
</evidence>
<comment type="similarity">
    <text evidence="3">Belongs to the FliH family.</text>
</comment>
<feature type="compositionally biased region" description="Basic and acidic residues" evidence="10">
    <location>
        <begin position="60"/>
        <end position="89"/>
    </location>
</feature>
<dbReference type="OrthoDB" id="5296952at2"/>
<evidence type="ECO:0000256" key="9">
    <source>
        <dbReference type="ARBA" id="ARBA00023225"/>
    </source>
</evidence>
<gene>
    <name evidence="12" type="ORF">E6O51_02225</name>
</gene>
<dbReference type="GO" id="GO:0003774">
    <property type="term" value="F:cytoskeletal motor activity"/>
    <property type="evidence" value="ECO:0007669"/>
    <property type="project" value="InterPro"/>
</dbReference>
<evidence type="ECO:0000256" key="7">
    <source>
        <dbReference type="ARBA" id="ARBA00022795"/>
    </source>
</evidence>
<dbReference type="GO" id="GO:0015031">
    <property type="term" value="P:protein transport"/>
    <property type="evidence" value="ECO:0007669"/>
    <property type="project" value="UniProtKB-KW"/>
</dbReference>
<proteinExistence type="inferred from homology"/>
<dbReference type="SUPFAM" id="SSF160527">
    <property type="entry name" value="V-type ATPase subunit E-like"/>
    <property type="match status" value="1"/>
</dbReference>
<keyword evidence="12" id="KW-0969">Cilium</keyword>
<evidence type="ECO:0000313" key="13">
    <source>
        <dbReference type="Proteomes" id="UP000307956"/>
    </source>
</evidence>
<dbReference type="GO" id="GO:0005829">
    <property type="term" value="C:cytosol"/>
    <property type="evidence" value="ECO:0007669"/>
    <property type="project" value="TreeGrafter"/>
</dbReference>
<sequence length="253" mass="27372">MSISRHQAVGAYRRWEPPSFDERAETPAVEAPAADPEPDTPPAEAESLLPPGIKLPTAEDIERLQEAARAEAHAEGHAEGRAAGHAEGRTEGYAAGLEEGRKAGYDEGRAQAQAEAERFAGLVGELDAAFATLDQGVAEELMGLALALTRKMVRETFASRPESVIDTLRAALQELPQNDTRIRLHPDDAALVRDYLGDQLAHGGHRLLEDDTVTRGGCLVEAGGTQIDATVETRWRRIVESLGRSETRWEDPA</sequence>
<reference evidence="12 13" key="1">
    <citation type="submission" date="2019-04" db="EMBL/GenBank/DDBJ databases">
        <title>Azoarcus rhizosphaerae sp. nov. isolated from rhizosphere of Ficus religiosa.</title>
        <authorList>
            <person name="Lin S.-Y."/>
            <person name="Hameed A."/>
            <person name="Hsu Y.-H."/>
            <person name="Young C.-C."/>
        </authorList>
    </citation>
    <scope>NUCLEOTIDE SEQUENCE [LARGE SCALE GENOMIC DNA]</scope>
    <source>
        <strain evidence="12 13">CC-YHH848</strain>
    </source>
</reference>
<evidence type="ECO:0000256" key="5">
    <source>
        <dbReference type="ARBA" id="ARBA00022448"/>
    </source>
</evidence>
<dbReference type="AlphaFoldDB" id="A0A4S4AWZ4"/>
<evidence type="ECO:0000256" key="3">
    <source>
        <dbReference type="ARBA" id="ARBA00006602"/>
    </source>
</evidence>
<dbReference type="InterPro" id="IPR018035">
    <property type="entry name" value="Flagellar_FliH/T3SS_HrpE"/>
</dbReference>
<keyword evidence="8" id="KW-0653">Protein transport</keyword>
<protein>
    <recommendedName>
        <fullName evidence="4">Flagellar assembly protein FliH</fullName>
    </recommendedName>
</protein>
<comment type="subcellular location">
    <subcellularLocation>
        <location evidence="2">Cytoplasm</location>
    </subcellularLocation>
</comment>
<evidence type="ECO:0000256" key="4">
    <source>
        <dbReference type="ARBA" id="ARBA00016507"/>
    </source>
</evidence>
<evidence type="ECO:0000259" key="11">
    <source>
        <dbReference type="Pfam" id="PF02108"/>
    </source>
</evidence>
<evidence type="ECO:0000256" key="10">
    <source>
        <dbReference type="SAM" id="MobiDB-lite"/>
    </source>
</evidence>
<comment type="function">
    <text evidence="1">Needed for flagellar regrowth and assembly.</text>
</comment>
<dbReference type="PANTHER" id="PTHR34982">
    <property type="entry name" value="YOP PROTEINS TRANSLOCATION PROTEIN L"/>
    <property type="match status" value="1"/>
</dbReference>
<keyword evidence="12" id="KW-0966">Cell projection</keyword>
<dbReference type="PRINTS" id="PR01003">
    <property type="entry name" value="FLGFLIH"/>
</dbReference>
<feature type="region of interest" description="Disordered" evidence="10">
    <location>
        <begin position="1"/>
        <end position="89"/>
    </location>
</feature>
<dbReference type="GO" id="GO:0071973">
    <property type="term" value="P:bacterial-type flagellum-dependent cell motility"/>
    <property type="evidence" value="ECO:0007669"/>
    <property type="project" value="InterPro"/>
</dbReference>
<dbReference type="GO" id="GO:0009288">
    <property type="term" value="C:bacterial-type flagellum"/>
    <property type="evidence" value="ECO:0007669"/>
    <property type="project" value="InterPro"/>
</dbReference>
<keyword evidence="6" id="KW-0963">Cytoplasm</keyword>
<organism evidence="12 13">
    <name type="scientific">Pseudothauera rhizosphaerae</name>
    <dbReference type="NCBI Taxonomy" id="2565932"/>
    <lineage>
        <taxon>Bacteria</taxon>
        <taxon>Pseudomonadati</taxon>
        <taxon>Pseudomonadota</taxon>
        <taxon>Betaproteobacteria</taxon>
        <taxon>Rhodocyclales</taxon>
        <taxon>Zoogloeaceae</taxon>
        <taxon>Pseudothauera</taxon>
    </lineage>
</organism>
<keyword evidence="5" id="KW-0813">Transport</keyword>
<name>A0A4S4AWZ4_9RHOO</name>
<dbReference type="Pfam" id="PF02108">
    <property type="entry name" value="FliH"/>
    <property type="match status" value="1"/>
</dbReference>
<accession>A0A4S4AWZ4</accession>
<dbReference type="GO" id="GO:0044781">
    <property type="term" value="P:bacterial-type flagellum organization"/>
    <property type="evidence" value="ECO:0007669"/>
    <property type="project" value="UniProtKB-KW"/>
</dbReference>
<dbReference type="PANTHER" id="PTHR34982:SF1">
    <property type="entry name" value="FLAGELLAR ASSEMBLY PROTEIN FLIH"/>
    <property type="match status" value="1"/>
</dbReference>
<keyword evidence="9" id="KW-1006">Bacterial flagellum protein export</keyword>
<dbReference type="RefSeq" id="WP_136383354.1">
    <property type="nucleotide sequence ID" value="NZ_SSOD01000002.1"/>
</dbReference>
<keyword evidence="12" id="KW-0282">Flagellum</keyword>
<keyword evidence="7" id="KW-1005">Bacterial flagellum biogenesis</keyword>